<keyword evidence="4" id="KW-0479">Metal-binding</keyword>
<evidence type="ECO:0000259" key="9">
    <source>
        <dbReference type="PROSITE" id="PS51384"/>
    </source>
</evidence>
<dbReference type="CDD" id="cd00207">
    <property type="entry name" value="fer2"/>
    <property type="match status" value="1"/>
</dbReference>
<accession>A0ABX6APF4</accession>
<evidence type="ECO:0000256" key="1">
    <source>
        <dbReference type="ARBA" id="ARBA00001974"/>
    </source>
</evidence>
<keyword evidence="11" id="KW-1185">Reference proteome</keyword>
<dbReference type="SUPFAM" id="SSF63380">
    <property type="entry name" value="Riboflavin synthase domain-like"/>
    <property type="match status" value="1"/>
</dbReference>
<dbReference type="SUPFAM" id="SSF54292">
    <property type="entry name" value="2Fe-2S ferredoxin-like"/>
    <property type="match status" value="1"/>
</dbReference>
<dbReference type="InterPro" id="IPR036010">
    <property type="entry name" value="2Fe-2S_ferredoxin-like_sf"/>
</dbReference>
<dbReference type="PANTHER" id="PTHR47354">
    <property type="entry name" value="NADH OXIDOREDUCTASE HCR"/>
    <property type="match status" value="1"/>
</dbReference>
<evidence type="ECO:0000256" key="3">
    <source>
        <dbReference type="ARBA" id="ARBA00022714"/>
    </source>
</evidence>
<evidence type="ECO:0000256" key="2">
    <source>
        <dbReference type="ARBA" id="ARBA00022630"/>
    </source>
</evidence>
<dbReference type="InterPro" id="IPR012675">
    <property type="entry name" value="Beta-grasp_dom_sf"/>
</dbReference>
<proteinExistence type="predicted"/>
<keyword evidence="3" id="KW-0001">2Fe-2S</keyword>
<gene>
    <name evidence="10" type="ORF">CP969_02235</name>
</gene>
<evidence type="ECO:0000313" key="11">
    <source>
        <dbReference type="Proteomes" id="UP000327143"/>
    </source>
</evidence>
<dbReference type="Gene3D" id="3.40.50.80">
    <property type="entry name" value="Nucleotide-binding domain of ferredoxin-NADP reductase (FNR) module"/>
    <property type="match status" value="1"/>
</dbReference>
<evidence type="ECO:0000256" key="5">
    <source>
        <dbReference type="ARBA" id="ARBA00023002"/>
    </source>
</evidence>
<evidence type="ECO:0000256" key="6">
    <source>
        <dbReference type="ARBA" id="ARBA00023004"/>
    </source>
</evidence>
<sequence length="320" mass="34949">MNPEVKMSDSENGVLELEVVALRQESDCVLSVELADPERRLLPAWEPGAHIDLGLPEHVRQYSLVGDPAERDRYRIAVLREPNSSGGSAYVHEVLRPGETVEVGGPRNHFPLVEAKSYLFIAGGIGITPLLPMIRRIDAQGGDWRLLYGGRTRRSMAYLSELAPHGDAVEPRPFDEFGHLDLDAALGEPVEGTAVYCCGPEGLIAAVEQRCESWPADALHVERFSARPRDDEDDLQPFELVLGRSDRRLAVPAHCSALDVLDAAGIAVPNACRDGVCGSCELPVLEGLPLHRDSLTDPDRTDVFLPCVSRARTGELVLDL</sequence>
<evidence type="ECO:0000313" key="10">
    <source>
        <dbReference type="EMBL" id="QEU89034.1"/>
    </source>
</evidence>
<dbReference type="PRINTS" id="PR00409">
    <property type="entry name" value="PHDIOXRDTASE"/>
</dbReference>
<keyword evidence="6" id="KW-0408">Iron</keyword>
<dbReference type="PROSITE" id="PS00197">
    <property type="entry name" value="2FE2S_FER_1"/>
    <property type="match status" value="1"/>
</dbReference>
<dbReference type="CDD" id="cd06185">
    <property type="entry name" value="PDR_like"/>
    <property type="match status" value="1"/>
</dbReference>
<dbReference type="InterPro" id="IPR050415">
    <property type="entry name" value="MRET"/>
</dbReference>
<dbReference type="Proteomes" id="UP000327143">
    <property type="component" value="Chromosome"/>
</dbReference>
<organism evidence="10 11">
    <name type="scientific">Streptomyces viridosporus T7A</name>
    <dbReference type="NCBI Taxonomy" id="665577"/>
    <lineage>
        <taxon>Bacteria</taxon>
        <taxon>Bacillati</taxon>
        <taxon>Actinomycetota</taxon>
        <taxon>Actinomycetes</taxon>
        <taxon>Kitasatosporales</taxon>
        <taxon>Streptomycetaceae</taxon>
        <taxon>Streptomyces</taxon>
    </lineage>
</organism>
<dbReference type="PANTHER" id="PTHR47354:SF1">
    <property type="entry name" value="CARNITINE MONOOXYGENASE REDUCTASE SUBUNIT"/>
    <property type="match status" value="1"/>
</dbReference>
<comment type="cofactor">
    <cofactor evidence="1">
        <name>FAD</name>
        <dbReference type="ChEBI" id="CHEBI:57692"/>
    </cofactor>
</comment>
<dbReference type="Gene3D" id="3.10.20.30">
    <property type="match status" value="1"/>
</dbReference>
<dbReference type="InterPro" id="IPR006058">
    <property type="entry name" value="2Fe2S_fd_BS"/>
</dbReference>
<reference evidence="10 11" key="1">
    <citation type="submission" date="2017-09" db="EMBL/GenBank/DDBJ databases">
        <authorList>
            <person name="Lee N."/>
            <person name="Cho B.-K."/>
        </authorList>
    </citation>
    <scope>NUCLEOTIDE SEQUENCE [LARGE SCALE GENOMIC DNA]</scope>
    <source>
        <strain evidence="10 11">ATCC 39115</strain>
    </source>
</reference>
<dbReference type="Gene3D" id="2.40.30.10">
    <property type="entry name" value="Translation factors"/>
    <property type="match status" value="1"/>
</dbReference>
<feature type="domain" description="2Fe-2S ferredoxin-type" evidence="8">
    <location>
        <begin position="238"/>
        <end position="320"/>
    </location>
</feature>
<dbReference type="PROSITE" id="PS51384">
    <property type="entry name" value="FAD_FR"/>
    <property type="match status" value="1"/>
</dbReference>
<evidence type="ECO:0000256" key="7">
    <source>
        <dbReference type="ARBA" id="ARBA00023014"/>
    </source>
</evidence>
<keyword evidence="5" id="KW-0560">Oxidoreductase</keyword>
<dbReference type="InterPro" id="IPR039261">
    <property type="entry name" value="FNR_nucleotide-bd"/>
</dbReference>
<dbReference type="Pfam" id="PF00111">
    <property type="entry name" value="Fer2"/>
    <property type="match status" value="1"/>
</dbReference>
<dbReference type="InterPro" id="IPR001041">
    <property type="entry name" value="2Fe-2S_ferredoxin-type"/>
</dbReference>
<dbReference type="SUPFAM" id="SSF52343">
    <property type="entry name" value="Ferredoxin reductase-like, C-terminal NADP-linked domain"/>
    <property type="match status" value="1"/>
</dbReference>
<keyword evidence="7" id="KW-0411">Iron-sulfur</keyword>
<name>A0ABX6APF4_STRVD</name>
<feature type="domain" description="FAD-binding FR-type" evidence="9">
    <location>
        <begin position="12"/>
        <end position="113"/>
    </location>
</feature>
<evidence type="ECO:0000256" key="4">
    <source>
        <dbReference type="ARBA" id="ARBA00022723"/>
    </source>
</evidence>
<evidence type="ECO:0000259" key="8">
    <source>
        <dbReference type="PROSITE" id="PS51085"/>
    </source>
</evidence>
<protein>
    <submittedName>
        <fullName evidence="10">Oxidoreductase</fullName>
    </submittedName>
</protein>
<dbReference type="PROSITE" id="PS51085">
    <property type="entry name" value="2FE2S_FER_2"/>
    <property type="match status" value="1"/>
</dbReference>
<dbReference type="InterPro" id="IPR017927">
    <property type="entry name" value="FAD-bd_FR_type"/>
</dbReference>
<dbReference type="InterPro" id="IPR017938">
    <property type="entry name" value="Riboflavin_synthase-like_b-brl"/>
</dbReference>
<keyword evidence="2" id="KW-0285">Flavoprotein</keyword>
<dbReference type="EMBL" id="CP023700">
    <property type="protein sequence ID" value="QEU89034.1"/>
    <property type="molecule type" value="Genomic_DNA"/>
</dbReference>